<dbReference type="InterPro" id="IPR015177">
    <property type="entry name" value="Lyase_catalyt"/>
</dbReference>
<feature type="domain" description="Polysaccharide lyase family 8 central" evidence="2">
    <location>
        <begin position="654"/>
        <end position="920"/>
    </location>
</feature>
<dbReference type="PANTHER" id="PTHR37322">
    <property type="match status" value="1"/>
</dbReference>
<dbReference type="Pfam" id="PF02884">
    <property type="entry name" value="Lyase_8_C"/>
    <property type="match status" value="1"/>
</dbReference>
<dbReference type="GO" id="GO:0034001">
    <property type="term" value="F:chondroitin-sulfate-ABC exolyase activity"/>
    <property type="evidence" value="ECO:0007669"/>
    <property type="project" value="UniProtKB-EC"/>
</dbReference>
<comment type="caution">
    <text evidence="6">The sequence shown here is derived from an EMBL/GenBank/DDBJ whole genome shotgun (WGS) entry which is preliminary data.</text>
</comment>
<evidence type="ECO:0000259" key="2">
    <source>
        <dbReference type="Pfam" id="PF02278"/>
    </source>
</evidence>
<dbReference type="GO" id="GO:0005576">
    <property type="term" value="C:extracellular region"/>
    <property type="evidence" value="ECO:0007669"/>
    <property type="project" value="InterPro"/>
</dbReference>
<reference evidence="6" key="1">
    <citation type="submission" date="2021-06" db="EMBL/GenBank/DDBJ databases">
        <authorList>
            <person name="Criscuolo A."/>
        </authorList>
    </citation>
    <scope>NUCLEOTIDE SEQUENCE</scope>
    <source>
        <strain evidence="6">CIP111600</strain>
    </source>
</reference>
<dbReference type="Pfam" id="PF09092">
    <property type="entry name" value="Lyase_N"/>
    <property type="match status" value="1"/>
</dbReference>
<dbReference type="Pfam" id="PF09093">
    <property type="entry name" value="Lyase_catalyt"/>
    <property type="match status" value="1"/>
</dbReference>
<dbReference type="InterPro" id="IPR004103">
    <property type="entry name" value="Lyase_8_C"/>
</dbReference>
<dbReference type="InterPro" id="IPR003159">
    <property type="entry name" value="Lyase_8_central_dom"/>
</dbReference>
<sequence>MSEEQRAVEEGLPERSGAPAEERMHDDGTFGQAESFEGESVPAQWSAGGEGDVQLSRAHYKHGRQCLRWQWSEGSALTVTRPPYLAEAGRSRNGGIKLWIYSESAVQGKLSFRFGSERELNERRPRYAFEIGIHFTGWRGFNVHFREDGAIGGSQQAEAEVAAGASPVAASRSAAAEAEPLEAMEILPPEGVASGSIFFDIIEFVEHVPASRSSDEQMPFARQRTNGGKGGSWDRSFHFSRKRPQLPPEETITEAQRHAFETIARRCDDWVYGVNPDTASEPIRIRFEALQSFIRSGLKQYDRLGLVRDENGYMTGMPLFSSRSAHGPEFGKSVSRTIFLPLVLDYKINGSPESKRKALDLFDHFHDQGWAAGSGLETLDHETNRNSGYFHAVFLMRKELRETGRLERELAAMDWFTNFGKTFGTPGVDYTETTSDEVRTRFHYKLLYVLAMDDMPEKVRRMKGLLQWMNHALSIAPGYAGTIKRDYMGFHHRGVYMSAYAPNAYHTAALIIYLLHGTPFALSPASVHNVKQALLTLRTVTNKYDVPVGISGRFPTKGGVTNEVLPAYAYMALSGDPVDTDMAGAFMRLWDPESPYLKEELFPLADSKNVQYMDTIGGLQLMLRLADEGYAAEPSPQGYWFKPSAALAVLRRGDWMVSTKGWSQYVFDFEAHGRRNAESAIKVTEGENVYGRYISYGAMQILASGEPVNAEASGYALDRGWDWCRWPGATTKRVPLETMEVGKGGSPGGMFNENTRSFSDETFVGGVMSEGSDGVFAMKLHDTVFDPSFRAVKSYFYFGREVIALGSQIRNDDAAHRTETTLFQSHMPDPAMAMAVNSDRTTVFPYRFRSGGAGPFWIVDPYGNGYVVPDPQGLHVERGMQYSMDHSGSMPTSGAYATAWIDHGTKPDGAGYEYAVLVQASPEEVEAYAKTPPYRVLRKDEQAHVVEHVEERAIGYALFDPQARLTWGTLRSVNAPVLAMEKERGDELTLSVADPDLRLPKLPNQKMDDRTAWTAGTASRVQIELAGCWKLPADRPHPSVLAVRPDAQSTVLELECANGETVEVVLVRAT</sequence>
<dbReference type="PANTHER" id="PTHR37322:SF3">
    <property type="entry name" value="CHONDROITIN SULFATE ABC EXOLYASE"/>
    <property type="match status" value="1"/>
</dbReference>
<evidence type="ECO:0000259" key="4">
    <source>
        <dbReference type="Pfam" id="PF09092"/>
    </source>
</evidence>
<dbReference type="Proteomes" id="UP000693672">
    <property type="component" value="Unassembled WGS sequence"/>
</dbReference>
<feature type="domain" description="Polysaccharide lyase family 8 C-terminal" evidence="3">
    <location>
        <begin position="935"/>
        <end position="995"/>
    </location>
</feature>
<dbReference type="InterPro" id="IPR015176">
    <property type="entry name" value="Lyase_N"/>
</dbReference>
<feature type="domain" description="Lyase N-terminal" evidence="4">
    <location>
        <begin position="33"/>
        <end position="220"/>
    </location>
</feature>
<dbReference type="Pfam" id="PF02278">
    <property type="entry name" value="Lyase_8"/>
    <property type="match status" value="1"/>
</dbReference>
<dbReference type="AlphaFoldDB" id="A0A916JRW5"/>
<dbReference type="GO" id="GO:0006027">
    <property type="term" value="P:glycosaminoglycan catabolic process"/>
    <property type="evidence" value="ECO:0007669"/>
    <property type="project" value="InterPro"/>
</dbReference>
<keyword evidence="7" id="KW-1185">Reference proteome</keyword>
<evidence type="ECO:0000259" key="3">
    <source>
        <dbReference type="Pfam" id="PF02884"/>
    </source>
</evidence>
<evidence type="ECO:0000256" key="1">
    <source>
        <dbReference type="SAM" id="MobiDB-lite"/>
    </source>
</evidence>
<feature type="domain" description="Lyase catalytic" evidence="5">
    <location>
        <begin position="352"/>
        <end position="591"/>
    </location>
</feature>
<evidence type="ECO:0000313" key="6">
    <source>
        <dbReference type="EMBL" id="CAG7595365.1"/>
    </source>
</evidence>
<accession>A0A916JRW5</accession>
<protein>
    <submittedName>
        <fullName evidence="6">Chondroitin sulfate ABC exolyase</fullName>
        <ecNumber evidence="6">4.2.2.21</ecNumber>
    </submittedName>
</protein>
<organism evidence="6 7">
    <name type="scientific">Paenibacillus solanacearum</name>
    <dbReference type="NCBI Taxonomy" id="2048548"/>
    <lineage>
        <taxon>Bacteria</taxon>
        <taxon>Bacillati</taxon>
        <taxon>Bacillota</taxon>
        <taxon>Bacilli</taxon>
        <taxon>Bacillales</taxon>
        <taxon>Paenibacillaceae</taxon>
        <taxon>Paenibacillus</taxon>
    </lineage>
</organism>
<gene>
    <name evidence="6" type="primary">chonabc_2</name>
    <name evidence="6" type="ORF">PAESOLCIP111_00036</name>
</gene>
<proteinExistence type="predicted"/>
<dbReference type="EMBL" id="CAJVAS010000001">
    <property type="protein sequence ID" value="CAG7595365.1"/>
    <property type="molecule type" value="Genomic_DNA"/>
</dbReference>
<keyword evidence="6" id="KW-0456">Lyase</keyword>
<dbReference type="EC" id="4.2.2.21" evidence="6"/>
<dbReference type="InterPro" id="IPR039174">
    <property type="entry name" value="Chondroitin_ABC_lyase"/>
</dbReference>
<evidence type="ECO:0000259" key="5">
    <source>
        <dbReference type="Pfam" id="PF09093"/>
    </source>
</evidence>
<feature type="compositionally biased region" description="Basic and acidic residues" evidence="1">
    <location>
        <begin position="1"/>
        <end position="13"/>
    </location>
</feature>
<name>A0A916JRW5_9BACL</name>
<evidence type="ECO:0000313" key="7">
    <source>
        <dbReference type="Proteomes" id="UP000693672"/>
    </source>
</evidence>
<dbReference type="RefSeq" id="WP_218089880.1">
    <property type="nucleotide sequence ID" value="NZ_CAJVAS010000001.1"/>
</dbReference>
<feature type="region of interest" description="Disordered" evidence="1">
    <location>
        <begin position="1"/>
        <end position="49"/>
    </location>
</feature>